<accession>A0ABQ0GC51</accession>
<feature type="transmembrane region" description="Helical" evidence="1">
    <location>
        <begin position="263"/>
        <end position="280"/>
    </location>
</feature>
<gene>
    <name evidence="2" type="ORF">MFIFM68171_05514</name>
</gene>
<dbReference type="EMBL" id="BAAFSV010000002">
    <property type="protein sequence ID" value="GAB1315304.1"/>
    <property type="molecule type" value="Genomic_DNA"/>
</dbReference>
<evidence type="ECO:0000313" key="2">
    <source>
        <dbReference type="EMBL" id="GAB1315304.1"/>
    </source>
</evidence>
<feature type="transmembrane region" description="Helical" evidence="1">
    <location>
        <begin position="44"/>
        <end position="63"/>
    </location>
</feature>
<keyword evidence="1" id="KW-1133">Transmembrane helix</keyword>
<organism evidence="2 3">
    <name type="scientific">Madurella fahalii</name>
    <dbReference type="NCBI Taxonomy" id="1157608"/>
    <lineage>
        <taxon>Eukaryota</taxon>
        <taxon>Fungi</taxon>
        <taxon>Dikarya</taxon>
        <taxon>Ascomycota</taxon>
        <taxon>Pezizomycotina</taxon>
        <taxon>Sordariomycetes</taxon>
        <taxon>Sordariomycetidae</taxon>
        <taxon>Sordariales</taxon>
        <taxon>Sordariales incertae sedis</taxon>
        <taxon>Madurella</taxon>
    </lineage>
</organism>
<feature type="transmembrane region" description="Helical" evidence="1">
    <location>
        <begin position="300"/>
        <end position="317"/>
    </location>
</feature>
<feature type="transmembrane region" description="Helical" evidence="1">
    <location>
        <begin position="167"/>
        <end position="185"/>
    </location>
</feature>
<evidence type="ECO:0000256" key="1">
    <source>
        <dbReference type="SAM" id="Phobius"/>
    </source>
</evidence>
<feature type="transmembrane region" description="Helical" evidence="1">
    <location>
        <begin position="75"/>
        <end position="94"/>
    </location>
</feature>
<keyword evidence="1" id="KW-0812">Transmembrane</keyword>
<proteinExistence type="predicted"/>
<name>A0ABQ0GC51_9PEZI</name>
<dbReference type="RefSeq" id="XP_070917035.1">
    <property type="nucleotide sequence ID" value="XM_071060934.1"/>
</dbReference>
<evidence type="ECO:0000313" key="3">
    <source>
        <dbReference type="Proteomes" id="UP001628179"/>
    </source>
</evidence>
<keyword evidence="1" id="KW-0472">Membrane</keyword>
<keyword evidence="3" id="KW-1185">Reference proteome</keyword>
<reference evidence="2 3" key="1">
    <citation type="submission" date="2024-09" db="EMBL/GenBank/DDBJ databases">
        <title>Itraconazole resistance in Madurella fahalii resulting from another homologue of gene encoding cytochrome P450 14-alpha sterol demethylase (CYP51).</title>
        <authorList>
            <person name="Yoshioka I."/>
            <person name="Fahal A.H."/>
            <person name="Kaneko S."/>
            <person name="Yaguchi T."/>
        </authorList>
    </citation>
    <scope>NUCLEOTIDE SEQUENCE [LARGE SCALE GENOMIC DNA]</scope>
    <source>
        <strain evidence="2 3">IFM 68171</strain>
    </source>
</reference>
<feature type="transmembrane region" description="Helical" evidence="1">
    <location>
        <begin position="128"/>
        <end position="147"/>
    </location>
</feature>
<protein>
    <submittedName>
        <fullName evidence="2">Uncharacterized protein</fullName>
    </submittedName>
</protein>
<sequence length="336" mass="37143">MFGQIYRNGYIRHLLDIMTSPKPVLPGSQAPLLTRYLDGSDPALSLYAFQFGGQLVPIFLAIMIEGSRMGNSKNLLSFTVMWGYAMQTCGYAITMPIYGAVQLFISPTFVSSGKALATAVVPQNASHFDLGVLVPAFFVGYFLPTLLMSLPLSPAVHQWLGATWQGFPLYVVACQHLFARLVNVAPQSNAEVLSRAYNWAFNIAAVTQLCTYALILAVKTAPGLFPSWAQAAFSFSSVFRPGRFYSTEPLPSLATAMHDFFKWDQYVGSVAAITWGIALYLTSRKSNLSWRAWATLSWNILWWSVLAGPAGALMRLLQRRDEAIVSTREKNDVKDP</sequence>
<feature type="transmembrane region" description="Helical" evidence="1">
    <location>
        <begin position="197"/>
        <end position="218"/>
    </location>
</feature>
<comment type="caution">
    <text evidence="2">The sequence shown here is derived from an EMBL/GenBank/DDBJ whole genome shotgun (WGS) entry which is preliminary data.</text>
</comment>
<dbReference type="GeneID" id="98176257"/>
<dbReference type="Proteomes" id="UP001628179">
    <property type="component" value="Unassembled WGS sequence"/>
</dbReference>